<name>A0A0D7BEI0_9AGAR</name>
<gene>
    <name evidence="1" type="ORF">CYLTODRAFT_315822</name>
</gene>
<dbReference type="AlphaFoldDB" id="A0A0D7BEI0"/>
<dbReference type="Proteomes" id="UP000054007">
    <property type="component" value="Unassembled WGS sequence"/>
</dbReference>
<sequence>IRANPAIYLDEIQHLLLERLEISVSIATLSRTVHRLGHTHKLISPIALQRNELLCSTWIAEYGDIPMEYFVWLDESSVDNLTHQRTHG</sequence>
<organism evidence="1 2">
    <name type="scientific">Cylindrobasidium torrendii FP15055 ss-10</name>
    <dbReference type="NCBI Taxonomy" id="1314674"/>
    <lineage>
        <taxon>Eukaryota</taxon>
        <taxon>Fungi</taxon>
        <taxon>Dikarya</taxon>
        <taxon>Basidiomycota</taxon>
        <taxon>Agaricomycotina</taxon>
        <taxon>Agaricomycetes</taxon>
        <taxon>Agaricomycetidae</taxon>
        <taxon>Agaricales</taxon>
        <taxon>Marasmiineae</taxon>
        <taxon>Physalacriaceae</taxon>
        <taxon>Cylindrobasidium</taxon>
    </lineage>
</organism>
<evidence type="ECO:0008006" key="3">
    <source>
        <dbReference type="Google" id="ProtNLM"/>
    </source>
</evidence>
<proteinExistence type="predicted"/>
<dbReference type="STRING" id="1314674.A0A0D7BEI0"/>
<dbReference type="OrthoDB" id="3264182at2759"/>
<dbReference type="EMBL" id="KN880500">
    <property type="protein sequence ID" value="KIY68549.1"/>
    <property type="molecule type" value="Genomic_DNA"/>
</dbReference>
<keyword evidence="2" id="KW-1185">Reference proteome</keyword>
<evidence type="ECO:0000313" key="1">
    <source>
        <dbReference type="EMBL" id="KIY68549.1"/>
    </source>
</evidence>
<feature type="non-terminal residue" evidence="1">
    <location>
        <position position="1"/>
    </location>
</feature>
<evidence type="ECO:0000313" key="2">
    <source>
        <dbReference type="Proteomes" id="UP000054007"/>
    </source>
</evidence>
<accession>A0A0D7BEI0</accession>
<reference evidence="1 2" key="1">
    <citation type="journal article" date="2015" name="Fungal Genet. Biol.">
        <title>Evolution of novel wood decay mechanisms in Agaricales revealed by the genome sequences of Fistulina hepatica and Cylindrobasidium torrendii.</title>
        <authorList>
            <person name="Floudas D."/>
            <person name="Held B.W."/>
            <person name="Riley R."/>
            <person name="Nagy L.G."/>
            <person name="Koehler G."/>
            <person name="Ransdell A.S."/>
            <person name="Younus H."/>
            <person name="Chow J."/>
            <person name="Chiniquy J."/>
            <person name="Lipzen A."/>
            <person name="Tritt A."/>
            <person name="Sun H."/>
            <person name="Haridas S."/>
            <person name="LaButti K."/>
            <person name="Ohm R.A."/>
            <person name="Kues U."/>
            <person name="Blanchette R.A."/>
            <person name="Grigoriev I.V."/>
            <person name="Minto R.E."/>
            <person name="Hibbett D.S."/>
        </authorList>
    </citation>
    <scope>NUCLEOTIDE SEQUENCE [LARGE SCALE GENOMIC DNA]</scope>
    <source>
        <strain evidence="1 2">FP15055 ss-10</strain>
    </source>
</reference>
<protein>
    <recommendedName>
        <fullName evidence="3">Winged helix-turn helix domain-containing protein</fullName>
    </recommendedName>
</protein>
<feature type="non-terminal residue" evidence="1">
    <location>
        <position position="88"/>
    </location>
</feature>